<dbReference type="KEGG" id="thu:AC731_001340"/>
<dbReference type="InterPro" id="IPR041698">
    <property type="entry name" value="Methyltransf_25"/>
</dbReference>
<dbReference type="Proteomes" id="UP000036902">
    <property type="component" value="Chromosome"/>
</dbReference>
<name>A0A140ID84_9RHOO</name>
<dbReference type="CDD" id="cd02440">
    <property type="entry name" value="AdoMet_MTases"/>
    <property type="match status" value="1"/>
</dbReference>
<dbReference type="InterPro" id="IPR029063">
    <property type="entry name" value="SAM-dependent_MTases_sf"/>
</dbReference>
<accession>A0A140ID84</accession>
<proteinExistence type="predicted"/>
<evidence type="ECO:0000313" key="3">
    <source>
        <dbReference type="Proteomes" id="UP000036902"/>
    </source>
</evidence>
<gene>
    <name evidence="2" type="ORF">AC731_001340</name>
</gene>
<keyword evidence="3" id="KW-1185">Reference proteome</keyword>
<dbReference type="STRING" id="1134435.AC731_001340"/>
<organism evidence="2 3">
    <name type="scientific">Thauera humireducens</name>
    <dbReference type="NCBI Taxonomy" id="1134435"/>
    <lineage>
        <taxon>Bacteria</taxon>
        <taxon>Pseudomonadati</taxon>
        <taxon>Pseudomonadota</taxon>
        <taxon>Betaproteobacteria</taxon>
        <taxon>Rhodocyclales</taxon>
        <taxon>Zoogloeaceae</taxon>
        <taxon>Thauera</taxon>
    </lineage>
</organism>
<dbReference type="Gene3D" id="3.40.50.150">
    <property type="entry name" value="Vaccinia Virus protein VP39"/>
    <property type="match status" value="1"/>
</dbReference>
<protein>
    <recommendedName>
        <fullName evidence="1">Methyltransferase domain-containing protein</fullName>
    </recommendedName>
</protein>
<dbReference type="RefSeq" id="WP_048708783.1">
    <property type="nucleotide sequence ID" value="NZ_CP014646.1"/>
</dbReference>
<evidence type="ECO:0000259" key="1">
    <source>
        <dbReference type="Pfam" id="PF13649"/>
    </source>
</evidence>
<sequence length="234" mass="25858">MKPSTPENDSYDAHARTCDPNDLWGQVKRTVQGTPLPEEQIQLILSNTSAALALSESDVLLDLCCGNGALSTHWFAACADGVGVDASPYLIEVARSRFAPDRPERFLLSEVLDYLQSADLRSDFTKAVCYGSLQYLSPERAGAVLALLRTKCPRISRIVIGNIPDRDRATEFFGRDMPGTPELDTPRSAIGVWHTQQGFIALAQRSGWHCQTRLMPADFYAAHYRFDAILTPLV</sequence>
<reference evidence="3" key="1">
    <citation type="submission" date="2016-03" db="EMBL/GenBank/DDBJ databases">
        <authorList>
            <person name="Ma C."/>
            <person name="Zhou S."/>
            <person name="Yang G."/>
        </authorList>
    </citation>
    <scope>NUCLEOTIDE SEQUENCE [LARGE SCALE GENOMIC DNA]</scope>
    <source>
        <strain evidence="3">SgZ-1</strain>
    </source>
</reference>
<dbReference type="Pfam" id="PF13649">
    <property type="entry name" value="Methyltransf_25"/>
    <property type="match status" value="1"/>
</dbReference>
<dbReference type="SUPFAM" id="SSF53335">
    <property type="entry name" value="S-adenosyl-L-methionine-dependent methyltransferases"/>
    <property type="match status" value="1"/>
</dbReference>
<dbReference type="EMBL" id="CP014646">
    <property type="protein sequence ID" value="AMO35709.1"/>
    <property type="molecule type" value="Genomic_DNA"/>
</dbReference>
<evidence type="ECO:0000313" key="2">
    <source>
        <dbReference type="EMBL" id="AMO35709.1"/>
    </source>
</evidence>
<dbReference type="AlphaFoldDB" id="A0A140ID84"/>
<feature type="domain" description="Methyltransferase" evidence="1">
    <location>
        <begin position="61"/>
        <end position="146"/>
    </location>
</feature>